<dbReference type="EMBL" id="AJWZ01005638">
    <property type="protein sequence ID" value="EKC62024.1"/>
    <property type="molecule type" value="Genomic_DNA"/>
</dbReference>
<feature type="compositionally biased region" description="Low complexity" evidence="1">
    <location>
        <begin position="55"/>
        <end position="73"/>
    </location>
</feature>
<protein>
    <submittedName>
        <fullName evidence="2">Uncharacterized protein</fullName>
    </submittedName>
</protein>
<accession>K1T371</accession>
<evidence type="ECO:0000313" key="2">
    <source>
        <dbReference type="EMBL" id="EKC62024.1"/>
    </source>
</evidence>
<organism evidence="2">
    <name type="scientific">human gut metagenome</name>
    <dbReference type="NCBI Taxonomy" id="408170"/>
    <lineage>
        <taxon>unclassified sequences</taxon>
        <taxon>metagenomes</taxon>
        <taxon>organismal metagenomes</taxon>
    </lineage>
</organism>
<comment type="caution">
    <text evidence="2">The sequence shown here is derived from an EMBL/GenBank/DDBJ whole genome shotgun (WGS) entry which is preliminary data.</text>
</comment>
<reference evidence="2" key="1">
    <citation type="journal article" date="2013" name="Environ. Microbiol.">
        <title>Microbiota from the distal guts of lean and obese adolescents exhibit partial functional redundancy besides clear differences in community structure.</title>
        <authorList>
            <person name="Ferrer M."/>
            <person name="Ruiz A."/>
            <person name="Lanza F."/>
            <person name="Haange S.B."/>
            <person name="Oberbach A."/>
            <person name="Till H."/>
            <person name="Bargiela R."/>
            <person name="Campoy C."/>
            <person name="Segura M.T."/>
            <person name="Richter M."/>
            <person name="von Bergen M."/>
            <person name="Seifert J."/>
            <person name="Suarez A."/>
        </authorList>
    </citation>
    <scope>NUCLEOTIDE SEQUENCE</scope>
</reference>
<proteinExistence type="predicted"/>
<sequence length="113" mass="11970">MPIYFFIFVCYYIKVICKACKTLRKEIKIEKIKILKAIAVAMAAALTLGLAGCSSNGNSSAADSSATAGDSTSVTESKAEGDNSLQKVKDAGQFILGLDATFKPMGYTDENGE</sequence>
<feature type="region of interest" description="Disordered" evidence="1">
    <location>
        <begin position="55"/>
        <end position="85"/>
    </location>
</feature>
<gene>
    <name evidence="2" type="ORF">OBE_08184</name>
</gene>
<feature type="non-terminal residue" evidence="2">
    <location>
        <position position="113"/>
    </location>
</feature>
<name>K1T371_9ZZZZ</name>
<evidence type="ECO:0000256" key="1">
    <source>
        <dbReference type="SAM" id="MobiDB-lite"/>
    </source>
</evidence>
<dbReference type="AlphaFoldDB" id="K1T371"/>